<evidence type="ECO:0000313" key="2">
    <source>
        <dbReference type="EMBL" id="VAW69511.1"/>
    </source>
</evidence>
<feature type="transmembrane region" description="Helical" evidence="1">
    <location>
        <begin position="204"/>
        <end position="224"/>
    </location>
</feature>
<dbReference type="AlphaFoldDB" id="A0A3B0XPM5"/>
<accession>A0A3B0XPM5</accession>
<name>A0A3B0XPM5_9ZZZZ</name>
<reference evidence="2" key="1">
    <citation type="submission" date="2018-06" db="EMBL/GenBank/DDBJ databases">
        <authorList>
            <person name="Zhirakovskaya E."/>
        </authorList>
    </citation>
    <scope>NUCLEOTIDE SEQUENCE</scope>
</reference>
<evidence type="ECO:0000256" key="1">
    <source>
        <dbReference type="SAM" id="Phobius"/>
    </source>
</evidence>
<protein>
    <submittedName>
        <fullName evidence="2">Uncharacterized protein</fullName>
    </submittedName>
</protein>
<gene>
    <name evidence="2" type="ORF">MNBD_GAMMA10-2734</name>
</gene>
<dbReference type="EMBL" id="UOFJ01000437">
    <property type="protein sequence ID" value="VAW69511.1"/>
    <property type="molecule type" value="Genomic_DNA"/>
</dbReference>
<organism evidence="2">
    <name type="scientific">hydrothermal vent metagenome</name>
    <dbReference type="NCBI Taxonomy" id="652676"/>
    <lineage>
        <taxon>unclassified sequences</taxon>
        <taxon>metagenomes</taxon>
        <taxon>ecological metagenomes</taxon>
    </lineage>
</organism>
<keyword evidence="1" id="KW-1133">Transmembrane helix</keyword>
<proteinExistence type="predicted"/>
<sequence>MRKKHPVKHIAALTLIYSASSSAAYITETLDPNDDFSSAQFISSSVFTTEFDNDIDASPNFPNDPTPVNISTSIPHASILGTGDNTVDYFAFQAGQGRLVLDIDYAIDADYDTGYGNSFNSRLELYDSSFNLLRSDNGASQKVDEGSYSNLFGTYRGLMTSDSFIDYQITTGDLYYVVVSSIDNPLGIIPARSDYTLHISNTPVPVPASVWLFISGVLGLFGVCRKRGYKGP</sequence>
<keyword evidence="1" id="KW-0812">Transmembrane</keyword>
<keyword evidence="1" id="KW-0472">Membrane</keyword>